<dbReference type="InterPro" id="IPR050793">
    <property type="entry name" value="CMP-NeuNAc_synthase"/>
</dbReference>
<accession>A0A5S3V5A7</accession>
<sequence length="234" mass="26152">MLKVLAIVPARAGSKRLPQKNIKELGGLPLVAHTFEAIKEAKYISHTLATSDCPKVLEIASSYEQVTPLARPAELASDTASSLDVIKHAVEFAKECEIEFDVICLLQPTTPLRAAEDIDSAIELYIEKNAKGVVSMTECAHSPLWSTRLKEEHDFKQFISGLTNTRAQDLDPYYQLNGAIYLVDKIEFERSGKLFLEQDYYPYIMSNESSIDIDTEIDFLIAATVLKHRADKVC</sequence>
<keyword evidence="1" id="KW-0808">Transferase</keyword>
<dbReference type="RefSeq" id="WP_138536056.1">
    <property type="nucleotide sequence ID" value="NZ_CP045429.1"/>
</dbReference>
<dbReference type="InterPro" id="IPR029044">
    <property type="entry name" value="Nucleotide-diphossugar_trans"/>
</dbReference>
<dbReference type="SUPFAM" id="SSF53448">
    <property type="entry name" value="Nucleotide-diphospho-sugar transferases"/>
    <property type="match status" value="1"/>
</dbReference>
<dbReference type="Proteomes" id="UP000305729">
    <property type="component" value="Chromosome 1"/>
</dbReference>
<reference evidence="1 2" key="1">
    <citation type="submission" date="2019-10" db="EMBL/GenBank/DDBJ databases">
        <title>Pseudoalteromonas rubra S4059.</title>
        <authorList>
            <person name="Paulsen S."/>
            <person name="Wang X."/>
        </authorList>
    </citation>
    <scope>NUCLEOTIDE SEQUENCE [LARGE SCALE GENOMIC DNA]</scope>
    <source>
        <strain evidence="1 2">S4059</strain>
    </source>
</reference>
<keyword evidence="1" id="KW-0548">Nucleotidyltransferase</keyword>
<evidence type="ECO:0000313" key="1">
    <source>
        <dbReference type="EMBL" id="QPB84635.1"/>
    </source>
</evidence>
<dbReference type="AlphaFoldDB" id="A0A5S3V5A7"/>
<dbReference type="Gene3D" id="3.90.550.10">
    <property type="entry name" value="Spore Coat Polysaccharide Biosynthesis Protein SpsA, Chain A"/>
    <property type="match status" value="1"/>
</dbReference>
<evidence type="ECO:0000313" key="2">
    <source>
        <dbReference type="Proteomes" id="UP000305729"/>
    </source>
</evidence>
<dbReference type="PANTHER" id="PTHR21485">
    <property type="entry name" value="HAD SUPERFAMILY MEMBERS CMAS AND KDSC"/>
    <property type="match status" value="1"/>
</dbReference>
<dbReference type="InterPro" id="IPR003329">
    <property type="entry name" value="Cytidylyl_trans"/>
</dbReference>
<dbReference type="CDD" id="cd02513">
    <property type="entry name" value="CMP-NeuAc_Synthase"/>
    <property type="match status" value="1"/>
</dbReference>
<name>A0A5S3V5A7_9GAMM</name>
<dbReference type="EMBL" id="CP045429">
    <property type="protein sequence ID" value="QPB84635.1"/>
    <property type="molecule type" value="Genomic_DNA"/>
</dbReference>
<dbReference type="GO" id="GO:0008781">
    <property type="term" value="F:N-acylneuraminate cytidylyltransferase activity"/>
    <property type="evidence" value="ECO:0007669"/>
    <property type="project" value="TreeGrafter"/>
</dbReference>
<dbReference type="STRING" id="43658.AT705_09930"/>
<gene>
    <name evidence="1" type="ORF">CWC22_017265</name>
</gene>
<proteinExistence type="predicted"/>
<dbReference type="PANTHER" id="PTHR21485:SF6">
    <property type="entry name" value="N-ACYLNEURAMINATE CYTIDYLYLTRANSFERASE-RELATED"/>
    <property type="match status" value="1"/>
</dbReference>
<dbReference type="Pfam" id="PF02348">
    <property type="entry name" value="CTP_transf_3"/>
    <property type="match status" value="1"/>
</dbReference>
<organism evidence="1 2">
    <name type="scientific">Pseudoalteromonas rubra</name>
    <dbReference type="NCBI Taxonomy" id="43658"/>
    <lineage>
        <taxon>Bacteria</taxon>
        <taxon>Pseudomonadati</taxon>
        <taxon>Pseudomonadota</taxon>
        <taxon>Gammaproteobacteria</taxon>
        <taxon>Alteromonadales</taxon>
        <taxon>Pseudoalteromonadaceae</taxon>
        <taxon>Pseudoalteromonas</taxon>
    </lineage>
</organism>
<protein>
    <submittedName>
        <fullName evidence="1">Acylneuraminate cytidylyltransferase family protein</fullName>
    </submittedName>
</protein>